<dbReference type="Gene3D" id="3.40.720.10">
    <property type="entry name" value="Alkaline Phosphatase, subunit A"/>
    <property type="match status" value="1"/>
</dbReference>
<dbReference type="Gene3D" id="2.60.120.260">
    <property type="entry name" value="Galactose-binding domain-like"/>
    <property type="match status" value="1"/>
</dbReference>
<dbReference type="AlphaFoldDB" id="A0A517SWN9"/>
<evidence type="ECO:0000313" key="7">
    <source>
        <dbReference type="Proteomes" id="UP000315003"/>
    </source>
</evidence>
<dbReference type="PANTHER" id="PTHR42693">
    <property type="entry name" value="ARYLSULFATASE FAMILY MEMBER"/>
    <property type="match status" value="1"/>
</dbReference>
<keyword evidence="7" id="KW-1185">Reference proteome</keyword>
<dbReference type="InterPro" id="IPR017850">
    <property type="entry name" value="Alkaline_phosphatase_core_sf"/>
</dbReference>
<gene>
    <name evidence="6" type="primary">atsA_43</name>
    <name evidence="6" type="ORF">SV7mr_30710</name>
</gene>
<dbReference type="OrthoDB" id="9783154at2"/>
<name>A0A517SWN9_9BACT</name>
<dbReference type="InterPro" id="IPR024607">
    <property type="entry name" value="Sulfatase_CS"/>
</dbReference>
<evidence type="ECO:0000256" key="1">
    <source>
        <dbReference type="ARBA" id="ARBA00008779"/>
    </source>
</evidence>
<feature type="domain" description="Sulfatase N-terminal" evidence="5">
    <location>
        <begin position="33"/>
        <end position="340"/>
    </location>
</feature>
<dbReference type="GO" id="GO:0004065">
    <property type="term" value="F:arylsulfatase activity"/>
    <property type="evidence" value="ECO:0007669"/>
    <property type="project" value="UniProtKB-EC"/>
</dbReference>
<dbReference type="Pfam" id="PF00884">
    <property type="entry name" value="Sulfatase"/>
    <property type="match status" value="1"/>
</dbReference>
<evidence type="ECO:0000313" key="6">
    <source>
        <dbReference type="EMBL" id="QDT60547.1"/>
    </source>
</evidence>
<keyword evidence="3 6" id="KW-0378">Hydrolase</keyword>
<protein>
    <submittedName>
        <fullName evidence="6">Arylsulfatase</fullName>
        <ecNumber evidence="6">3.1.6.1</ecNumber>
    </submittedName>
</protein>
<dbReference type="EMBL" id="CP036272">
    <property type="protein sequence ID" value="QDT60547.1"/>
    <property type="molecule type" value="Genomic_DNA"/>
</dbReference>
<dbReference type="PANTHER" id="PTHR42693:SF53">
    <property type="entry name" value="ENDO-4-O-SULFATASE"/>
    <property type="match status" value="1"/>
</dbReference>
<dbReference type="RefSeq" id="WP_145273388.1">
    <property type="nucleotide sequence ID" value="NZ_CP036272.1"/>
</dbReference>
<accession>A0A517SWN9</accession>
<keyword evidence="2" id="KW-0479">Metal-binding</keyword>
<dbReference type="InterPro" id="IPR050738">
    <property type="entry name" value="Sulfatase"/>
</dbReference>
<evidence type="ECO:0000256" key="4">
    <source>
        <dbReference type="ARBA" id="ARBA00022837"/>
    </source>
</evidence>
<dbReference type="Proteomes" id="UP000315003">
    <property type="component" value="Chromosome"/>
</dbReference>
<dbReference type="CDD" id="cd16146">
    <property type="entry name" value="ARS_like"/>
    <property type="match status" value="1"/>
</dbReference>
<dbReference type="InterPro" id="IPR000917">
    <property type="entry name" value="Sulfatase_N"/>
</dbReference>
<dbReference type="GO" id="GO:0046872">
    <property type="term" value="F:metal ion binding"/>
    <property type="evidence" value="ECO:0007669"/>
    <property type="project" value="UniProtKB-KW"/>
</dbReference>
<proteinExistence type="inferred from homology"/>
<dbReference type="SUPFAM" id="SSF53649">
    <property type="entry name" value="Alkaline phosphatase-like"/>
    <property type="match status" value="1"/>
</dbReference>
<evidence type="ECO:0000256" key="2">
    <source>
        <dbReference type="ARBA" id="ARBA00022723"/>
    </source>
</evidence>
<dbReference type="EC" id="3.1.6.1" evidence="6"/>
<comment type="similarity">
    <text evidence="1">Belongs to the sulfatase family.</text>
</comment>
<dbReference type="PROSITE" id="PS00523">
    <property type="entry name" value="SULFATASE_1"/>
    <property type="match status" value="1"/>
</dbReference>
<evidence type="ECO:0000256" key="3">
    <source>
        <dbReference type="ARBA" id="ARBA00022801"/>
    </source>
</evidence>
<evidence type="ECO:0000259" key="5">
    <source>
        <dbReference type="Pfam" id="PF00884"/>
    </source>
</evidence>
<organism evidence="6 7">
    <name type="scientific">Stieleria bergensis</name>
    <dbReference type="NCBI Taxonomy" id="2528025"/>
    <lineage>
        <taxon>Bacteria</taxon>
        <taxon>Pseudomonadati</taxon>
        <taxon>Planctomycetota</taxon>
        <taxon>Planctomycetia</taxon>
        <taxon>Pirellulales</taxon>
        <taxon>Pirellulaceae</taxon>
        <taxon>Stieleria</taxon>
    </lineage>
</organism>
<reference evidence="6 7" key="1">
    <citation type="submission" date="2019-02" db="EMBL/GenBank/DDBJ databases">
        <title>Deep-cultivation of Planctomycetes and their phenomic and genomic characterization uncovers novel biology.</title>
        <authorList>
            <person name="Wiegand S."/>
            <person name="Jogler M."/>
            <person name="Boedeker C."/>
            <person name="Pinto D."/>
            <person name="Vollmers J."/>
            <person name="Rivas-Marin E."/>
            <person name="Kohn T."/>
            <person name="Peeters S.H."/>
            <person name="Heuer A."/>
            <person name="Rast P."/>
            <person name="Oberbeckmann S."/>
            <person name="Bunk B."/>
            <person name="Jeske O."/>
            <person name="Meyerdierks A."/>
            <person name="Storesund J.E."/>
            <person name="Kallscheuer N."/>
            <person name="Luecker S."/>
            <person name="Lage O.M."/>
            <person name="Pohl T."/>
            <person name="Merkel B.J."/>
            <person name="Hornburger P."/>
            <person name="Mueller R.-W."/>
            <person name="Bruemmer F."/>
            <person name="Labrenz M."/>
            <person name="Spormann A.M."/>
            <person name="Op den Camp H."/>
            <person name="Overmann J."/>
            <person name="Amann R."/>
            <person name="Jetten M.S.M."/>
            <person name="Mascher T."/>
            <person name="Medema M.H."/>
            <person name="Devos D.P."/>
            <person name="Kaster A.-K."/>
            <person name="Ovreas L."/>
            <person name="Rohde M."/>
            <person name="Galperin M.Y."/>
            <person name="Jogler C."/>
        </authorList>
    </citation>
    <scope>NUCLEOTIDE SEQUENCE [LARGE SCALE GENOMIC DNA]</scope>
    <source>
        <strain evidence="6 7">SV_7m_r</strain>
    </source>
</reference>
<sequence>MKQRLTNLALIFFGLTVLNPSVCRAGKPNADRPNIIVILTDDQGWGDLSINGNTAIQTPNIDAMAQSGAQLDRFYVSPVCSPTRAEFLTGRHHVRCGVYDTSEGGERVNPDETMIGEVFQRAGYQTAAFGKWHSGMQYPYHPNARGFSEFYGFCSGHWGNYFSPMLEHNGQLVKGKGFLVDDLTNRAMEYIEQHQKDPFFIYLPYNTPHSPMQVPDRWWNRFKDLELTQDHSKKGSEKVGHTRAALAMCENIDWNVGRLLSTLDELSLANNTIVLYFCDNGPNGSRWNGSMRGRKGSTDEGGVRSPLLIRWPAKIKAGTMIPQICSAMDLLPTLTEMAGVEVTGTKPLDGISFAPLLSGSSDGRQDRTLVHHWNGKVSVRTQQHRLDHQGQLYDIPSDPGQREAINEQQPGVVAKLKQVADKFRAEMLVDFGKQFDERPFVIGHADAKRTQIPARDGIGHGNIERSNRWPNDSFFRNWLSVEDSITWDCKVGKTGIYQVELFYTCPKADVGSTVELSFRESVLTGQITEPHDPPLTGMEHDRYERMESYVKDFKRMTLGNIRLTKGQGTLKLRAVEIPGSQVMDFRLMLLTRIDQ</sequence>
<keyword evidence="4" id="KW-0106">Calcium</keyword>